<name>A0ABS0QFD1_THEVU</name>
<keyword evidence="2" id="KW-1185">Reference proteome</keyword>
<accession>A0ABS0QFD1</accession>
<evidence type="ECO:0000313" key="1">
    <source>
        <dbReference type="EMBL" id="MBH8587643.1"/>
    </source>
</evidence>
<evidence type="ECO:0000313" key="2">
    <source>
        <dbReference type="Proteomes" id="UP000641910"/>
    </source>
</evidence>
<sequence length="190" mass="20939">MKKRYVFVAASLLFLFTGVIVAYQHFSKQEPEVINAAASYVTDIDDPRKLSGFTSDIFIGKVVEKSGSNPTGAIPETRFDVQVIETLKGKAVGQVTVNQQAGYDENGDFFTIDGDRMLIPGKIYLFATVYDSVHDWYTLVPNAGDVPLTVKEEVSASGDGDIVFDESSQKAIEEMKRGIENEIPFEPGNR</sequence>
<gene>
    <name evidence="1" type="ORF">I8U22_02245</name>
</gene>
<dbReference type="EMBL" id="JAECVU010000001">
    <property type="protein sequence ID" value="MBH8587643.1"/>
    <property type="molecule type" value="Genomic_DNA"/>
</dbReference>
<dbReference type="RefSeq" id="WP_037993590.1">
    <property type="nucleotide sequence ID" value="NZ_CP036487.1"/>
</dbReference>
<comment type="caution">
    <text evidence="1">The sequence shown here is derived from an EMBL/GenBank/DDBJ whole genome shotgun (WGS) entry which is preliminary data.</text>
</comment>
<organism evidence="1 2">
    <name type="scientific">Thermoactinomyces vulgaris</name>
    <dbReference type="NCBI Taxonomy" id="2026"/>
    <lineage>
        <taxon>Bacteria</taxon>
        <taxon>Bacillati</taxon>
        <taxon>Bacillota</taxon>
        <taxon>Bacilli</taxon>
        <taxon>Bacillales</taxon>
        <taxon>Thermoactinomycetaceae</taxon>
        <taxon>Thermoactinomyces</taxon>
    </lineage>
</organism>
<proteinExistence type="predicted"/>
<reference evidence="1 2" key="1">
    <citation type="submission" date="2020-12" db="EMBL/GenBank/DDBJ databases">
        <title>WGS of Thermoactinomyces spp.</title>
        <authorList>
            <person name="Cheng K."/>
        </authorList>
    </citation>
    <scope>NUCLEOTIDE SEQUENCE [LARGE SCALE GENOMIC DNA]</scope>
    <source>
        <strain evidence="2">CICC 10650\ACCC 41061</strain>
    </source>
</reference>
<protein>
    <submittedName>
        <fullName evidence="1">Uncharacterized protein</fullName>
    </submittedName>
</protein>
<dbReference type="Proteomes" id="UP000641910">
    <property type="component" value="Unassembled WGS sequence"/>
</dbReference>